<organism evidence="3 4">
    <name type="scientific">Agaribacillus aureus</name>
    <dbReference type="NCBI Taxonomy" id="3051825"/>
    <lineage>
        <taxon>Bacteria</taxon>
        <taxon>Pseudomonadati</taxon>
        <taxon>Bacteroidota</taxon>
        <taxon>Cytophagia</taxon>
        <taxon>Cytophagales</taxon>
        <taxon>Splendidivirgaceae</taxon>
        <taxon>Agaribacillus</taxon>
    </lineage>
</organism>
<keyword evidence="4" id="KW-1185">Reference proteome</keyword>
<dbReference type="RefSeq" id="WP_346760702.1">
    <property type="nucleotide sequence ID" value="NZ_JAUJEB010000006.1"/>
</dbReference>
<name>A0ABT8LC55_9BACT</name>
<comment type="caution">
    <text evidence="3">The sequence shown here is derived from an EMBL/GenBank/DDBJ whole genome shotgun (WGS) entry which is preliminary data.</text>
</comment>
<gene>
    <name evidence="3" type="ORF">QQ020_25035</name>
</gene>
<reference evidence="3" key="1">
    <citation type="submission" date="2023-06" db="EMBL/GenBank/DDBJ databases">
        <title>Genomic of Agaribacillus aureum.</title>
        <authorList>
            <person name="Wang G."/>
        </authorList>
    </citation>
    <scope>NUCLEOTIDE SEQUENCE</scope>
    <source>
        <strain evidence="3">BMA12</strain>
    </source>
</reference>
<dbReference type="Proteomes" id="UP001172083">
    <property type="component" value="Unassembled WGS sequence"/>
</dbReference>
<evidence type="ECO:0000313" key="3">
    <source>
        <dbReference type="EMBL" id="MDN5215368.1"/>
    </source>
</evidence>
<proteinExistence type="predicted"/>
<dbReference type="PANTHER" id="PTHR35848">
    <property type="entry name" value="OXALATE-BINDING PROTEIN"/>
    <property type="match status" value="1"/>
</dbReference>
<dbReference type="Gene3D" id="2.60.120.10">
    <property type="entry name" value="Jelly Rolls"/>
    <property type="match status" value="1"/>
</dbReference>
<keyword evidence="1" id="KW-0479">Metal-binding</keyword>
<dbReference type="Pfam" id="PF07883">
    <property type="entry name" value="Cupin_2"/>
    <property type="match status" value="1"/>
</dbReference>
<dbReference type="EMBL" id="JAUJEB010000006">
    <property type="protein sequence ID" value="MDN5215368.1"/>
    <property type="molecule type" value="Genomic_DNA"/>
</dbReference>
<feature type="domain" description="Cupin type-2" evidence="2">
    <location>
        <begin position="67"/>
        <end position="132"/>
    </location>
</feature>
<dbReference type="InterPro" id="IPR014710">
    <property type="entry name" value="RmlC-like_jellyroll"/>
</dbReference>
<evidence type="ECO:0000256" key="1">
    <source>
        <dbReference type="ARBA" id="ARBA00022723"/>
    </source>
</evidence>
<dbReference type="SUPFAM" id="SSF51182">
    <property type="entry name" value="RmlC-like cupins"/>
    <property type="match status" value="1"/>
</dbReference>
<sequence>MKKLIFVLTTASIVLLGALQLKSQKRMLEQNEKVWQAFEMQDLQNQLKQSGKPWLPFLDVSTLNCGLYSLAKGATDHQSPHEQDEVYYVLEGSATLEVGEEKIVAKEGSVIFVKARAPHRFVDIEKDLKVLVFFSTAESK</sequence>
<evidence type="ECO:0000259" key="2">
    <source>
        <dbReference type="Pfam" id="PF07883"/>
    </source>
</evidence>
<accession>A0ABT8LC55</accession>
<dbReference type="InterPro" id="IPR051610">
    <property type="entry name" value="GPI/OXD"/>
</dbReference>
<dbReference type="InterPro" id="IPR011051">
    <property type="entry name" value="RmlC_Cupin_sf"/>
</dbReference>
<dbReference type="InterPro" id="IPR013096">
    <property type="entry name" value="Cupin_2"/>
</dbReference>
<protein>
    <submittedName>
        <fullName evidence="3">Cupin domain-containing protein</fullName>
    </submittedName>
</protein>
<evidence type="ECO:0000313" key="4">
    <source>
        <dbReference type="Proteomes" id="UP001172083"/>
    </source>
</evidence>